<reference evidence="7 8" key="1">
    <citation type="submission" date="2020-01" db="EMBL/GenBank/DDBJ databases">
        <title>Genome sequence of Arachis hypogaea, cultivar Shitouqi.</title>
        <authorList>
            <person name="Zhuang W."/>
            <person name="Chen H."/>
            <person name="Varshney R."/>
            <person name="Wang D."/>
            <person name="Ming R."/>
        </authorList>
    </citation>
    <scope>NUCLEOTIDE SEQUENCE [LARGE SCALE GENOMIC DNA]</scope>
    <source>
        <tissue evidence="7">Young leaf</tissue>
    </source>
</reference>
<dbReference type="PANTHER" id="PTHR22594:SF36">
    <property type="entry name" value="ASPARAGINE--TRNA LIGASE, CYTOPLASMIC 2"/>
    <property type="match status" value="1"/>
</dbReference>
<proteinExistence type="predicted"/>
<evidence type="ECO:0000256" key="3">
    <source>
        <dbReference type="ARBA" id="ARBA00022840"/>
    </source>
</evidence>
<keyword evidence="2" id="KW-0547">Nucleotide-binding</keyword>
<keyword evidence="4" id="KW-0648">Protein biosynthesis</keyword>
<evidence type="ECO:0000313" key="7">
    <source>
        <dbReference type="EMBL" id="QHN77313.1"/>
    </source>
</evidence>
<dbReference type="InterPro" id="IPR045864">
    <property type="entry name" value="aa-tRNA-synth_II/BPL/LPL"/>
</dbReference>
<accession>A0A6B9V7L0</accession>
<evidence type="ECO:0000259" key="6">
    <source>
        <dbReference type="Pfam" id="PF00152"/>
    </source>
</evidence>
<keyword evidence="1 7" id="KW-0436">Ligase</keyword>
<dbReference type="Gene3D" id="3.30.930.10">
    <property type="entry name" value="Bira Bifunctional Protein, Domain 2"/>
    <property type="match status" value="1"/>
</dbReference>
<organism evidence="7 8">
    <name type="scientific">Arachis hypogaea</name>
    <name type="common">Peanut</name>
    <dbReference type="NCBI Taxonomy" id="3818"/>
    <lineage>
        <taxon>Eukaryota</taxon>
        <taxon>Viridiplantae</taxon>
        <taxon>Streptophyta</taxon>
        <taxon>Embryophyta</taxon>
        <taxon>Tracheophyta</taxon>
        <taxon>Spermatophyta</taxon>
        <taxon>Magnoliopsida</taxon>
        <taxon>eudicotyledons</taxon>
        <taxon>Gunneridae</taxon>
        <taxon>Pentapetalae</taxon>
        <taxon>rosids</taxon>
        <taxon>fabids</taxon>
        <taxon>Fabales</taxon>
        <taxon>Fabaceae</taxon>
        <taxon>Papilionoideae</taxon>
        <taxon>50 kb inversion clade</taxon>
        <taxon>dalbergioids sensu lato</taxon>
        <taxon>Dalbergieae</taxon>
        <taxon>Pterocarpus clade</taxon>
        <taxon>Arachis</taxon>
    </lineage>
</organism>
<dbReference type="InterPro" id="IPR004364">
    <property type="entry name" value="Aa-tRNA-synt_II"/>
</dbReference>
<dbReference type="GO" id="GO:0005739">
    <property type="term" value="C:mitochondrion"/>
    <property type="evidence" value="ECO:0007669"/>
    <property type="project" value="TreeGrafter"/>
</dbReference>
<keyword evidence="5" id="KW-0030">Aminoacyl-tRNA synthetase</keyword>
<protein>
    <submittedName>
        <fullName evidence="7">Asparagine--tRNA ligase, cytoplasmic</fullName>
    </submittedName>
</protein>
<evidence type="ECO:0000313" key="8">
    <source>
        <dbReference type="Proteomes" id="UP000464620"/>
    </source>
</evidence>
<dbReference type="GO" id="GO:0004816">
    <property type="term" value="F:asparagine-tRNA ligase activity"/>
    <property type="evidence" value="ECO:0007669"/>
    <property type="project" value="TreeGrafter"/>
</dbReference>
<sequence>MRIRNTLSFATHSFFNGQGFLDVQIPIITTTDYEEFGKLFQVAGLEQKPDKHKLSTIHETDGVSLDIVKAAAKEKSNIVETLKRTEGNREALAAAVQDLRKTNELVSQLEAIEKKNLKSLSSKDEVVDASRDLFLTVSGRLHLESYACALGNVYLFGPRFQADKTYSAKYALEMWMVEVEMAFSQLRDAMNCASDYFNHLIMYVLETCHEDMKFIAKRIETPASLVFSRLRQVKDKKFETNFKSGVALTAKHLRTLEDSDPLHWKD</sequence>
<feature type="domain" description="Aminoacyl-tRNA synthetase class II (D/K/N)" evidence="6">
    <location>
        <begin position="132"/>
        <end position="220"/>
    </location>
</feature>
<dbReference type="AlphaFoldDB" id="A0A6B9V7L0"/>
<dbReference type="Pfam" id="PF00152">
    <property type="entry name" value="tRNA-synt_2"/>
    <property type="match status" value="1"/>
</dbReference>
<dbReference type="Proteomes" id="UP000464620">
    <property type="component" value="Chromosome B09"/>
</dbReference>
<dbReference type="PANTHER" id="PTHR22594">
    <property type="entry name" value="ASPARTYL/LYSYL-TRNA SYNTHETASE"/>
    <property type="match status" value="1"/>
</dbReference>
<evidence type="ECO:0000256" key="2">
    <source>
        <dbReference type="ARBA" id="ARBA00022741"/>
    </source>
</evidence>
<name>A0A6B9V7L0_ARAHY</name>
<dbReference type="SUPFAM" id="SSF55681">
    <property type="entry name" value="Class II aaRS and biotin synthetases"/>
    <property type="match status" value="1"/>
</dbReference>
<gene>
    <name evidence="7" type="ORF">DS421_19g651540</name>
</gene>
<dbReference type="GO" id="GO:0005524">
    <property type="term" value="F:ATP binding"/>
    <property type="evidence" value="ECO:0007669"/>
    <property type="project" value="UniProtKB-KW"/>
</dbReference>
<keyword evidence="3" id="KW-0067">ATP-binding</keyword>
<evidence type="ECO:0000256" key="1">
    <source>
        <dbReference type="ARBA" id="ARBA00022598"/>
    </source>
</evidence>
<dbReference type="GO" id="GO:0006421">
    <property type="term" value="P:asparaginyl-tRNA aminoacylation"/>
    <property type="evidence" value="ECO:0007669"/>
    <property type="project" value="TreeGrafter"/>
</dbReference>
<dbReference type="EMBL" id="CP031001">
    <property type="protein sequence ID" value="QHN77313.1"/>
    <property type="molecule type" value="Genomic_DNA"/>
</dbReference>
<evidence type="ECO:0000256" key="4">
    <source>
        <dbReference type="ARBA" id="ARBA00022917"/>
    </source>
</evidence>
<evidence type="ECO:0000256" key="5">
    <source>
        <dbReference type="ARBA" id="ARBA00023146"/>
    </source>
</evidence>